<comment type="subcellular location">
    <subcellularLocation>
        <location evidence="1">Membrane</location>
        <topology evidence="1">Multi-pass membrane protein</topology>
    </subcellularLocation>
</comment>
<feature type="compositionally biased region" description="Basic and acidic residues" evidence="6">
    <location>
        <begin position="1"/>
        <end position="19"/>
    </location>
</feature>
<name>A0A8H5CXF9_9AGAR</name>
<dbReference type="PROSITE" id="PS50850">
    <property type="entry name" value="MFS"/>
    <property type="match status" value="1"/>
</dbReference>
<evidence type="ECO:0000256" key="1">
    <source>
        <dbReference type="ARBA" id="ARBA00004141"/>
    </source>
</evidence>
<dbReference type="Pfam" id="PF07690">
    <property type="entry name" value="MFS_1"/>
    <property type="match status" value="1"/>
</dbReference>
<dbReference type="Proteomes" id="UP000559027">
    <property type="component" value="Unassembled WGS sequence"/>
</dbReference>
<feature type="transmembrane region" description="Helical" evidence="7">
    <location>
        <begin position="443"/>
        <end position="463"/>
    </location>
</feature>
<dbReference type="Gene3D" id="1.20.1250.20">
    <property type="entry name" value="MFS general substrate transporter like domains"/>
    <property type="match status" value="1"/>
</dbReference>
<dbReference type="SUPFAM" id="SSF103473">
    <property type="entry name" value="MFS general substrate transporter"/>
    <property type="match status" value="1"/>
</dbReference>
<feature type="transmembrane region" description="Helical" evidence="7">
    <location>
        <begin position="303"/>
        <end position="322"/>
    </location>
</feature>
<feature type="transmembrane region" description="Helical" evidence="7">
    <location>
        <begin position="40"/>
        <end position="61"/>
    </location>
</feature>
<evidence type="ECO:0000259" key="8">
    <source>
        <dbReference type="PROSITE" id="PS50850"/>
    </source>
</evidence>
<dbReference type="GO" id="GO:0016020">
    <property type="term" value="C:membrane"/>
    <property type="evidence" value="ECO:0007669"/>
    <property type="project" value="UniProtKB-SubCell"/>
</dbReference>
<accession>A0A8H5CXF9</accession>
<feature type="transmembrane region" description="Helical" evidence="7">
    <location>
        <begin position="113"/>
        <end position="138"/>
    </location>
</feature>
<keyword evidence="4 7" id="KW-1133">Transmembrane helix</keyword>
<dbReference type="GO" id="GO:0022857">
    <property type="term" value="F:transmembrane transporter activity"/>
    <property type="evidence" value="ECO:0007669"/>
    <property type="project" value="InterPro"/>
</dbReference>
<dbReference type="OrthoDB" id="419616at2759"/>
<evidence type="ECO:0000256" key="3">
    <source>
        <dbReference type="ARBA" id="ARBA00022692"/>
    </source>
</evidence>
<keyword evidence="2" id="KW-0813">Transport</keyword>
<evidence type="ECO:0000256" key="5">
    <source>
        <dbReference type="ARBA" id="ARBA00023136"/>
    </source>
</evidence>
<dbReference type="AlphaFoldDB" id="A0A8H5CXF9"/>
<evidence type="ECO:0000256" key="6">
    <source>
        <dbReference type="SAM" id="MobiDB-lite"/>
    </source>
</evidence>
<dbReference type="EMBL" id="JAACJO010000016">
    <property type="protein sequence ID" value="KAF5349730.1"/>
    <property type="molecule type" value="Genomic_DNA"/>
</dbReference>
<comment type="caution">
    <text evidence="9">The sequence shown here is derived from an EMBL/GenBank/DDBJ whole genome shotgun (WGS) entry which is preliminary data.</text>
</comment>
<keyword evidence="3 7" id="KW-0812">Transmembrane</keyword>
<feature type="transmembrane region" description="Helical" evidence="7">
    <location>
        <begin position="334"/>
        <end position="357"/>
    </location>
</feature>
<dbReference type="InterPro" id="IPR011701">
    <property type="entry name" value="MFS"/>
</dbReference>
<dbReference type="InterPro" id="IPR005829">
    <property type="entry name" value="Sugar_transporter_CS"/>
</dbReference>
<feature type="transmembrane region" description="Helical" evidence="7">
    <location>
        <begin position="377"/>
        <end position="397"/>
    </location>
</feature>
<dbReference type="PANTHER" id="PTHR23504:SF15">
    <property type="entry name" value="MAJOR FACILITATOR SUPERFAMILY (MFS) PROFILE DOMAIN-CONTAINING PROTEIN"/>
    <property type="match status" value="1"/>
</dbReference>
<gene>
    <name evidence="9" type="ORF">D9756_008955</name>
</gene>
<dbReference type="PROSITE" id="PS00216">
    <property type="entry name" value="SUGAR_TRANSPORT_1"/>
    <property type="match status" value="1"/>
</dbReference>
<evidence type="ECO:0000313" key="9">
    <source>
        <dbReference type="EMBL" id="KAF5349730.1"/>
    </source>
</evidence>
<dbReference type="InterPro" id="IPR036259">
    <property type="entry name" value="MFS_trans_sf"/>
</dbReference>
<evidence type="ECO:0000313" key="10">
    <source>
        <dbReference type="Proteomes" id="UP000559027"/>
    </source>
</evidence>
<sequence length="473" mass="52207">MASQDDQRSASVSELEREPLLSSTSDTTCTKKVQRTRLPYVQLSILLYLIFCQGAASHSIYPFENELLRRFADGDEGKAAYYASIMDACRHFASLVAVLYLSRASDYLGRKPMLILSLVTMAISTFFLGISTTFWAVVASRCLYGLLNNVEATVKTSIGEITDESNRADAFAVLSIPWVLGGTMGSLLSGYLANPAERWPILFNGVHWHKLPYLLPCGVNALLCSIGLLLVCFWFRETLQRRYESSQDSRKLVPIRTLLTPRVVFTTVIDVSYSFFQAAAFALEPLFLGMPISDGGFGLRPAQIGSLLFIYGLISSGVHSLCMGPLVRRFGLRAVTMTACVSFIPMFLLIPLANFFAKDWLMTGNPLSHILMQTFILLLYVCFCLNGFGYLCIPVYITSSAPNKQSLGSINGITQVPALFSKLVGSSFATFLLGLSIRKEWMGGYAVYFVMSFMACGCVVLAARLPRDGWPNV</sequence>
<protein>
    <recommendedName>
        <fullName evidence="8">Major facilitator superfamily (MFS) profile domain-containing protein</fullName>
    </recommendedName>
</protein>
<evidence type="ECO:0000256" key="4">
    <source>
        <dbReference type="ARBA" id="ARBA00022989"/>
    </source>
</evidence>
<dbReference type="PANTHER" id="PTHR23504">
    <property type="entry name" value="MAJOR FACILITATOR SUPERFAMILY DOMAIN-CONTAINING PROTEIN 10"/>
    <property type="match status" value="1"/>
</dbReference>
<feature type="transmembrane region" description="Helical" evidence="7">
    <location>
        <begin position="213"/>
        <end position="235"/>
    </location>
</feature>
<organism evidence="9 10">
    <name type="scientific">Leucocoprinus leucothites</name>
    <dbReference type="NCBI Taxonomy" id="201217"/>
    <lineage>
        <taxon>Eukaryota</taxon>
        <taxon>Fungi</taxon>
        <taxon>Dikarya</taxon>
        <taxon>Basidiomycota</taxon>
        <taxon>Agaricomycotina</taxon>
        <taxon>Agaricomycetes</taxon>
        <taxon>Agaricomycetidae</taxon>
        <taxon>Agaricales</taxon>
        <taxon>Agaricineae</taxon>
        <taxon>Agaricaceae</taxon>
        <taxon>Leucocoprinus</taxon>
    </lineage>
</organism>
<feature type="region of interest" description="Disordered" evidence="6">
    <location>
        <begin position="1"/>
        <end position="23"/>
    </location>
</feature>
<evidence type="ECO:0000256" key="2">
    <source>
        <dbReference type="ARBA" id="ARBA00022448"/>
    </source>
</evidence>
<keyword evidence="10" id="KW-1185">Reference proteome</keyword>
<keyword evidence="5 7" id="KW-0472">Membrane</keyword>
<feature type="domain" description="Major facilitator superfamily (MFS) profile" evidence="8">
    <location>
        <begin position="42"/>
        <end position="469"/>
    </location>
</feature>
<proteinExistence type="predicted"/>
<feature type="transmembrane region" description="Helical" evidence="7">
    <location>
        <begin position="418"/>
        <end position="437"/>
    </location>
</feature>
<reference evidence="9 10" key="1">
    <citation type="journal article" date="2020" name="ISME J.">
        <title>Uncovering the hidden diversity of litter-decomposition mechanisms in mushroom-forming fungi.</title>
        <authorList>
            <person name="Floudas D."/>
            <person name="Bentzer J."/>
            <person name="Ahren D."/>
            <person name="Johansson T."/>
            <person name="Persson P."/>
            <person name="Tunlid A."/>
        </authorList>
    </citation>
    <scope>NUCLEOTIDE SEQUENCE [LARGE SCALE GENOMIC DNA]</scope>
    <source>
        <strain evidence="9 10">CBS 146.42</strain>
    </source>
</reference>
<evidence type="ECO:0000256" key="7">
    <source>
        <dbReference type="SAM" id="Phobius"/>
    </source>
</evidence>
<dbReference type="InterPro" id="IPR020846">
    <property type="entry name" value="MFS_dom"/>
</dbReference>